<dbReference type="InterPro" id="IPR000323">
    <property type="entry name" value="Cu2_ascorb_mOase_N"/>
</dbReference>
<keyword evidence="3" id="KW-0732">Signal</keyword>
<evidence type="ECO:0000256" key="3">
    <source>
        <dbReference type="ARBA" id="ARBA00022729"/>
    </source>
</evidence>
<dbReference type="InterPro" id="IPR036939">
    <property type="entry name" value="Cu2_ascorb_mOase_N_sf"/>
</dbReference>
<keyword evidence="7" id="KW-1015">Disulfide bond</keyword>
<feature type="non-terminal residue" evidence="13">
    <location>
        <position position="1"/>
    </location>
</feature>
<evidence type="ECO:0000256" key="7">
    <source>
        <dbReference type="ARBA" id="ARBA00023157"/>
    </source>
</evidence>
<keyword evidence="8" id="KW-0325">Glycoprotein</keyword>
<gene>
    <name evidence="13" type="primary">pghm-1</name>
    <name evidence="13" type="ORF">GZH46_00240</name>
</gene>
<keyword evidence="4" id="KW-0560">Oxidoreductase</keyword>
<dbReference type="InterPro" id="IPR014784">
    <property type="entry name" value="Cu2_ascorb_mOase-like_C"/>
</dbReference>
<dbReference type="PANTHER" id="PTHR10680:SF14">
    <property type="entry name" value="PEPTIDYL-GLYCINE ALPHA-AMIDATING MONOOXYGENASE"/>
    <property type="match status" value="1"/>
</dbReference>
<evidence type="ECO:0000256" key="6">
    <source>
        <dbReference type="ARBA" id="ARBA00023033"/>
    </source>
</evidence>
<name>A0ABQ7SCP0_9ACAR</name>
<dbReference type="PANTHER" id="PTHR10680">
    <property type="entry name" value="PEPTIDYL-GLYCINE ALPHA-AMIDATING MONOOXYGENASE"/>
    <property type="match status" value="1"/>
</dbReference>
<comment type="cofactor">
    <cofactor evidence="1">
        <name>Cu(2+)</name>
        <dbReference type="ChEBI" id="CHEBI:29036"/>
    </cofactor>
</comment>
<dbReference type="InterPro" id="IPR014783">
    <property type="entry name" value="Cu2_ascorb_mOase_CS-2"/>
</dbReference>
<keyword evidence="6 13" id="KW-0503">Monooxygenase</keyword>
<protein>
    <submittedName>
        <fullName evidence="13">Peptidylglycine alpha-hydroxylating monooxygenase 1</fullName>
    </submittedName>
</protein>
<dbReference type="Pfam" id="PF01082">
    <property type="entry name" value="Cu2_monooxygen"/>
    <property type="match status" value="1"/>
</dbReference>
<feature type="region of interest" description="Disordered" evidence="9">
    <location>
        <begin position="43"/>
        <end position="64"/>
    </location>
</feature>
<evidence type="ECO:0000256" key="8">
    <source>
        <dbReference type="ARBA" id="ARBA00023180"/>
    </source>
</evidence>
<feature type="domain" description="Sas10 C-terminal" evidence="12">
    <location>
        <begin position="202"/>
        <end position="273"/>
    </location>
</feature>
<evidence type="ECO:0000256" key="1">
    <source>
        <dbReference type="ARBA" id="ARBA00001973"/>
    </source>
</evidence>
<dbReference type="GO" id="GO:0004497">
    <property type="term" value="F:monooxygenase activity"/>
    <property type="evidence" value="ECO:0007669"/>
    <property type="project" value="UniProtKB-KW"/>
</dbReference>
<dbReference type="Proteomes" id="UP000825002">
    <property type="component" value="Unassembled WGS sequence"/>
</dbReference>
<comment type="caution">
    <text evidence="13">The sequence shown here is derived from an EMBL/GenBank/DDBJ whole genome shotgun (WGS) entry which is preliminary data.</text>
</comment>
<dbReference type="Pfam" id="PF09368">
    <property type="entry name" value="Sas10"/>
    <property type="match status" value="1"/>
</dbReference>
<evidence type="ECO:0000256" key="5">
    <source>
        <dbReference type="ARBA" id="ARBA00023008"/>
    </source>
</evidence>
<evidence type="ECO:0000313" key="13">
    <source>
        <dbReference type="EMBL" id="KAG9511189.1"/>
    </source>
</evidence>
<feature type="domain" description="Copper type II ascorbate-dependent monooxygenase N-terminal" evidence="10">
    <location>
        <begin position="310"/>
        <end position="446"/>
    </location>
</feature>
<dbReference type="Pfam" id="PF03712">
    <property type="entry name" value="Cu2_monoox_C"/>
    <property type="match status" value="1"/>
</dbReference>
<sequence>NSVVFISSTNIIAYMMGKKRDEVRIDPKLVDFYHTLEKKRAMGSDFEDSDSDDQADQTSKRTDWGKTKSHYYNTDYVDADFPTRLDDKQERLADYEEKEARIIQSRLQATIDYDDINTLIGLQESRNLDPSEDLEALVSKPKTQTALETTDAGATTNNKRIKLTNNVKIEIKKPDDDPLVKMRREKAELAKEKKHVSREHVQKRPINKAIAKNRGLTPYRKKEYNNPRVRHRNKFKKAQKKRRTMVQEARLEITKYSGEATGIKTSTVKSVKFRIGAMKPVALVTQLCLVIVALSSWSDIIGLTKARLVNIGMPNVRPDHDEHYLCKSFRLPTDHEEFIVGFRPNATADKVHHILMYGCEKPGVMQRDSPHYVWDCGEMSDYLDEQPPKNSYETGPICEPGTKQSILFSWAMNAPSIDLPPGVGFKVAGNSDVKYIVLQVHYGHTHLFAETPQLTDTSGITLKTVPASNPTITHQAGVLLLASSGRVKRGKDRHEISCQINEDKIIHPFRFRTHTHKLGQLVGGYKVSPNSVQQIIGVGDPQKPQMFYPVVDNEMTITKGDTVSAYCDFDNDSGYDVNIGRTGNDEMCNFYMMYWADEPLNMKLCQTFNADLLGF</sequence>
<dbReference type="Gene3D" id="2.60.120.310">
    <property type="entry name" value="Copper type II, ascorbate-dependent monooxygenase, N-terminal domain"/>
    <property type="match status" value="1"/>
</dbReference>
<dbReference type="PROSITE" id="PS00085">
    <property type="entry name" value="CU2_MONOOXYGENASE_2"/>
    <property type="match status" value="1"/>
</dbReference>
<evidence type="ECO:0000313" key="14">
    <source>
        <dbReference type="Proteomes" id="UP000825002"/>
    </source>
</evidence>
<dbReference type="SUPFAM" id="SSF49742">
    <property type="entry name" value="PHM/PNGase F"/>
    <property type="match status" value="2"/>
</dbReference>
<dbReference type="Gene3D" id="2.60.120.230">
    <property type="match status" value="1"/>
</dbReference>
<evidence type="ECO:0000256" key="2">
    <source>
        <dbReference type="ARBA" id="ARBA00022723"/>
    </source>
</evidence>
<organism evidence="13 14">
    <name type="scientific">Fragariocoptes setiger</name>
    <dbReference type="NCBI Taxonomy" id="1670756"/>
    <lineage>
        <taxon>Eukaryota</taxon>
        <taxon>Metazoa</taxon>
        <taxon>Ecdysozoa</taxon>
        <taxon>Arthropoda</taxon>
        <taxon>Chelicerata</taxon>
        <taxon>Arachnida</taxon>
        <taxon>Acari</taxon>
        <taxon>Acariformes</taxon>
        <taxon>Trombidiformes</taxon>
        <taxon>Prostigmata</taxon>
        <taxon>Eupodina</taxon>
        <taxon>Eriophyoidea</taxon>
        <taxon>Phytoptidae</taxon>
        <taxon>Fragariocoptes</taxon>
    </lineage>
</organism>
<keyword evidence="5" id="KW-0186">Copper</keyword>
<evidence type="ECO:0000259" key="10">
    <source>
        <dbReference type="Pfam" id="PF01082"/>
    </source>
</evidence>
<reference evidence="13 14" key="1">
    <citation type="submission" date="2020-10" db="EMBL/GenBank/DDBJ databases">
        <authorList>
            <person name="Klimov P.B."/>
            <person name="Dyachkov S.M."/>
            <person name="Chetverikov P.E."/>
        </authorList>
    </citation>
    <scope>NUCLEOTIDE SEQUENCE [LARGE SCALE GENOMIC DNA]</scope>
    <source>
        <strain evidence="13">BMOC 18-1129-001#AD2665</strain>
        <tissue evidence="13">Entire mites</tissue>
    </source>
</reference>
<proteinExistence type="predicted"/>
<dbReference type="InterPro" id="IPR018972">
    <property type="entry name" value="Sas10_C_dom"/>
</dbReference>
<keyword evidence="2" id="KW-0479">Metal-binding</keyword>
<feature type="compositionally biased region" description="Acidic residues" evidence="9">
    <location>
        <begin position="45"/>
        <end position="55"/>
    </location>
</feature>
<evidence type="ECO:0000259" key="11">
    <source>
        <dbReference type="Pfam" id="PF03712"/>
    </source>
</evidence>
<dbReference type="InterPro" id="IPR008977">
    <property type="entry name" value="PHM/PNGase_F_dom_sf"/>
</dbReference>
<evidence type="ECO:0000256" key="9">
    <source>
        <dbReference type="SAM" id="MobiDB-lite"/>
    </source>
</evidence>
<feature type="domain" description="Copper type II ascorbate-dependent monooxygenase C-terminal" evidence="11">
    <location>
        <begin position="475"/>
        <end position="607"/>
    </location>
</feature>
<evidence type="ECO:0000259" key="12">
    <source>
        <dbReference type="Pfam" id="PF09368"/>
    </source>
</evidence>
<accession>A0ABQ7SCP0</accession>
<evidence type="ECO:0000256" key="4">
    <source>
        <dbReference type="ARBA" id="ARBA00023002"/>
    </source>
</evidence>
<dbReference type="InterPro" id="IPR024548">
    <property type="entry name" value="Cu2_monoox_C"/>
</dbReference>
<dbReference type="EMBL" id="JAIFTH010000022">
    <property type="protein sequence ID" value="KAG9511189.1"/>
    <property type="molecule type" value="Genomic_DNA"/>
</dbReference>
<keyword evidence="14" id="KW-1185">Reference proteome</keyword>